<feature type="domain" description="N-acetyltransferase" evidence="1">
    <location>
        <begin position="13"/>
        <end position="175"/>
    </location>
</feature>
<dbReference type="InterPro" id="IPR016181">
    <property type="entry name" value="Acyl_CoA_acyltransferase"/>
</dbReference>
<protein>
    <submittedName>
        <fullName evidence="2">GNAT family N-acetyltransferase</fullName>
    </submittedName>
</protein>
<dbReference type="PROSITE" id="PS51186">
    <property type="entry name" value="GNAT"/>
    <property type="match status" value="1"/>
</dbReference>
<proteinExistence type="predicted"/>
<evidence type="ECO:0000313" key="3">
    <source>
        <dbReference type="Proteomes" id="UP001163731"/>
    </source>
</evidence>
<accession>A0ABT3HYE9</accession>
<dbReference type="Proteomes" id="UP001163731">
    <property type="component" value="Unassembled WGS sequence"/>
</dbReference>
<keyword evidence="3" id="KW-1185">Reference proteome</keyword>
<dbReference type="Pfam" id="PF13302">
    <property type="entry name" value="Acetyltransf_3"/>
    <property type="match status" value="1"/>
</dbReference>
<evidence type="ECO:0000313" key="2">
    <source>
        <dbReference type="EMBL" id="MCW3168805.1"/>
    </source>
</evidence>
<gene>
    <name evidence="2" type="ORF">OMO38_09755</name>
</gene>
<dbReference type="EMBL" id="JAPDHW010000006">
    <property type="protein sequence ID" value="MCW3168805.1"/>
    <property type="molecule type" value="Genomic_DNA"/>
</dbReference>
<dbReference type="InterPro" id="IPR051531">
    <property type="entry name" value="N-acetyltransferase"/>
</dbReference>
<comment type="caution">
    <text evidence="2">The sequence shown here is derived from an EMBL/GenBank/DDBJ whole genome shotgun (WGS) entry which is preliminary data.</text>
</comment>
<evidence type="ECO:0000259" key="1">
    <source>
        <dbReference type="PROSITE" id="PS51186"/>
    </source>
</evidence>
<name>A0ABT3HYE9_9FLAO</name>
<dbReference type="InterPro" id="IPR000182">
    <property type="entry name" value="GNAT_dom"/>
</dbReference>
<reference evidence="2" key="1">
    <citation type="submission" date="2022-10" db="EMBL/GenBank/DDBJ databases">
        <title>Chryseobacterium babae sp. nov. isolated from the gut of the beetle Oryctes rhinoceros, and Chryseobacterium kimseyorum sp. nov., isolated from a stick insect rearing cage.</title>
        <authorList>
            <person name="Shelomi M."/>
            <person name="Han C.-J."/>
            <person name="Chen W.-M."/>
            <person name="Chen H.-K."/>
            <person name="Liaw S.-J."/>
            <person name="Muhle E."/>
            <person name="Clermont D."/>
        </authorList>
    </citation>
    <scope>NUCLEOTIDE SEQUENCE</scope>
    <source>
        <strain evidence="2">09-1422</strain>
    </source>
</reference>
<dbReference type="PANTHER" id="PTHR43792">
    <property type="entry name" value="GNAT FAMILY, PUTATIVE (AFU_ORTHOLOGUE AFUA_3G00765)-RELATED-RELATED"/>
    <property type="match status" value="1"/>
</dbReference>
<sequence length="175" mass="20991">MKFLLSNQETERLRFRQLQPADFTVWLELFRDDETSKLLGMQDFQTPEERCKKWFEWTFHRYENNLGGQNVLICKETNLLIGQCGLLVREVDHKFELEIAYSILPEFRQKGFAYESARKCKEFAFENNFHHRLISMIYPENENSKKVALKNGMTFNKKLIYNNKEMDIFAVTKEI</sequence>
<organism evidence="2 3">
    <name type="scientific">Chryseobacterium kimseyorum</name>
    <dbReference type="NCBI Taxonomy" id="2984028"/>
    <lineage>
        <taxon>Bacteria</taxon>
        <taxon>Pseudomonadati</taxon>
        <taxon>Bacteroidota</taxon>
        <taxon>Flavobacteriia</taxon>
        <taxon>Flavobacteriales</taxon>
        <taxon>Weeksellaceae</taxon>
        <taxon>Chryseobacterium group</taxon>
        <taxon>Chryseobacterium</taxon>
    </lineage>
</organism>
<dbReference type="RefSeq" id="WP_264749995.1">
    <property type="nucleotide sequence ID" value="NZ_JAPDHW010000006.1"/>
</dbReference>
<dbReference type="Gene3D" id="3.40.630.30">
    <property type="match status" value="1"/>
</dbReference>
<dbReference type="PANTHER" id="PTHR43792:SF1">
    <property type="entry name" value="N-ACETYLTRANSFERASE DOMAIN-CONTAINING PROTEIN"/>
    <property type="match status" value="1"/>
</dbReference>
<dbReference type="SUPFAM" id="SSF55729">
    <property type="entry name" value="Acyl-CoA N-acyltransferases (Nat)"/>
    <property type="match status" value="1"/>
</dbReference>